<dbReference type="Gene3D" id="3.40.50.2000">
    <property type="entry name" value="Glycogen Phosphorylase B"/>
    <property type="match status" value="2"/>
</dbReference>
<dbReference type="SUPFAM" id="SSF53756">
    <property type="entry name" value="UDP-Glycosyltransferase/glycogen phosphorylase"/>
    <property type="match status" value="1"/>
</dbReference>
<dbReference type="GeneID" id="95452263"/>
<dbReference type="EMBL" id="BMSJ01000014">
    <property type="protein sequence ID" value="GGR47968.1"/>
    <property type="molecule type" value="Genomic_DNA"/>
</dbReference>
<dbReference type="GO" id="GO:0016757">
    <property type="term" value="F:glycosyltransferase activity"/>
    <property type="evidence" value="ECO:0007669"/>
    <property type="project" value="TreeGrafter"/>
</dbReference>
<feature type="compositionally biased region" description="Low complexity" evidence="1">
    <location>
        <begin position="414"/>
        <end position="431"/>
    </location>
</feature>
<sequence length="475" mass="52190">MQQDRAAAAGSLPRATGMPTARRLSVVARVYGYPPDHNAGSEWMLHSMLRPLAERGHRVEVWLSHPGKSHEPYEIDGVHVVPFQAGIDFVARARRADVLVSHYENVPLVAGIAQDRSIPVAVICHDNFASSFHNAAGADLMVYNSQWIRRDGEIFYARYPAEFLPRRSIVVRPPVIAHEYRTQPGDCVTLVNLNSDKGGELFWRIAAWSPEWRFRGVRGAYGEQVMPPPRLPNCEVVDSVPGHQMREHVYAHARVMLMPSLYESWGRVAIEAFASGIPVIAHPTPGLVEALGEAGVFAYRDDPTAWIDALRSLRDPEVWARASRRARARSKELSAAGDIDLWCQAVEALDAERPVRGPRKRTVADLADAALTGARSLRDSAATTNLPRLPTLRRVRKALEDRAEALRAGLGQSPTRPGTGPTPTAADTARPVGPDHYDKGLHKAGCVGGNALRRITAPGHTQADLFGLQRKDVTP</sequence>
<evidence type="ECO:0000313" key="3">
    <source>
        <dbReference type="Proteomes" id="UP000642014"/>
    </source>
</evidence>
<accession>A0AAV4KRF4</accession>
<dbReference type="AlphaFoldDB" id="A0AAV4KRF4"/>
<dbReference type="PANTHER" id="PTHR45947:SF3">
    <property type="entry name" value="SULFOQUINOVOSYL TRANSFERASE SQD2"/>
    <property type="match status" value="1"/>
</dbReference>
<dbReference type="Pfam" id="PF13692">
    <property type="entry name" value="Glyco_trans_1_4"/>
    <property type="match status" value="1"/>
</dbReference>
<comment type="caution">
    <text evidence="2">The sequence shown here is derived from an EMBL/GenBank/DDBJ whole genome shotgun (WGS) entry which is preliminary data.</text>
</comment>
<dbReference type="PANTHER" id="PTHR45947">
    <property type="entry name" value="SULFOQUINOVOSYL TRANSFERASE SQD2"/>
    <property type="match status" value="1"/>
</dbReference>
<dbReference type="InterPro" id="IPR050194">
    <property type="entry name" value="Glycosyltransferase_grp1"/>
</dbReference>
<dbReference type="Proteomes" id="UP000642014">
    <property type="component" value="Unassembled WGS sequence"/>
</dbReference>
<dbReference type="RefSeq" id="WP_308017227.1">
    <property type="nucleotide sequence ID" value="NZ_BMSJ01000014.1"/>
</dbReference>
<name>A0AAV4KRF4_9ACTN</name>
<evidence type="ECO:0000256" key="1">
    <source>
        <dbReference type="SAM" id="MobiDB-lite"/>
    </source>
</evidence>
<protein>
    <recommendedName>
        <fullName evidence="4">Glycosyltransferase</fullName>
    </recommendedName>
</protein>
<evidence type="ECO:0008006" key="4">
    <source>
        <dbReference type="Google" id="ProtNLM"/>
    </source>
</evidence>
<reference evidence="2 3" key="1">
    <citation type="journal article" date="2014" name="Int. J. Syst. Evol. Microbiol.">
        <title>Complete genome sequence of Corynebacterium casei LMG S-19264T (=DSM 44701T), isolated from a smear-ripened cheese.</title>
        <authorList>
            <consortium name="US DOE Joint Genome Institute (JGI-PGF)"/>
            <person name="Walter F."/>
            <person name="Albersmeier A."/>
            <person name="Kalinowski J."/>
            <person name="Ruckert C."/>
        </authorList>
    </citation>
    <scope>NUCLEOTIDE SEQUENCE [LARGE SCALE GENOMIC DNA]</scope>
    <source>
        <strain evidence="2 3">JCM 4205</strain>
    </source>
</reference>
<dbReference type="CDD" id="cd03801">
    <property type="entry name" value="GT4_PimA-like"/>
    <property type="match status" value="1"/>
</dbReference>
<organism evidence="2 3">
    <name type="scientific">Streptomyces cinereoruber</name>
    <dbReference type="NCBI Taxonomy" id="67260"/>
    <lineage>
        <taxon>Bacteria</taxon>
        <taxon>Bacillati</taxon>
        <taxon>Actinomycetota</taxon>
        <taxon>Actinomycetes</taxon>
        <taxon>Kitasatosporales</taxon>
        <taxon>Streptomycetaceae</taxon>
        <taxon>Streptomyces</taxon>
    </lineage>
</organism>
<proteinExistence type="predicted"/>
<gene>
    <name evidence="2" type="ORF">GCM10010497_59170</name>
</gene>
<feature type="region of interest" description="Disordered" evidence="1">
    <location>
        <begin position="406"/>
        <end position="437"/>
    </location>
</feature>
<evidence type="ECO:0000313" key="2">
    <source>
        <dbReference type="EMBL" id="GGR47968.1"/>
    </source>
</evidence>